<organism evidence="1 2">
    <name type="scientific">Neorhizobium galegae bv. officinalis bv. officinalis str. HAMBI 1141</name>
    <dbReference type="NCBI Taxonomy" id="1028801"/>
    <lineage>
        <taxon>Bacteria</taxon>
        <taxon>Pseudomonadati</taxon>
        <taxon>Pseudomonadota</taxon>
        <taxon>Alphaproteobacteria</taxon>
        <taxon>Hyphomicrobiales</taxon>
        <taxon>Rhizobiaceae</taxon>
        <taxon>Rhizobium/Agrobacterium group</taxon>
        <taxon>Neorhizobium</taxon>
    </lineage>
</organism>
<evidence type="ECO:0000313" key="1">
    <source>
        <dbReference type="EMBL" id="CDN57978.1"/>
    </source>
</evidence>
<protein>
    <submittedName>
        <fullName evidence="1">Uncharacterized protein</fullName>
    </submittedName>
</protein>
<reference evidence="2" key="1">
    <citation type="journal article" date="2014" name="BMC Genomics">
        <title>Genome sequencing of two Neorhizobium galegae strains reveals a noeT gene responsible for the unusual acetylation of the nodulation factors.</title>
        <authorList>
            <person name="Osterman J."/>
            <person name="Marsh J."/>
            <person name="Laine P.K."/>
            <person name="Zeng Z."/>
            <person name="Alatalo E."/>
            <person name="Sullivan J.T."/>
            <person name="Young J.P."/>
            <person name="Thomas-Oates J."/>
            <person name="Paulin L."/>
            <person name="Lindstrom K."/>
        </authorList>
    </citation>
    <scope>NUCLEOTIDE SEQUENCE [LARGE SCALE GENOMIC DNA]</scope>
    <source>
        <strain evidence="2">HAMBI 1141</strain>
        <plasmid evidence="2">II</plasmid>
    </source>
</reference>
<dbReference type="KEGG" id="ngl:RG1141_PA11460"/>
<dbReference type="RefSeq" id="WP_040125255.1">
    <property type="nucleotide sequence ID" value="NZ_HG938356.1"/>
</dbReference>
<keyword evidence="1" id="KW-0614">Plasmid</keyword>
<dbReference type="Proteomes" id="UP000028186">
    <property type="component" value="Plasmid pHAMBI1141a"/>
</dbReference>
<proteinExistence type="predicted"/>
<dbReference type="HOGENOM" id="CLU_1803897_0_0_5"/>
<dbReference type="EMBL" id="HG938356">
    <property type="protein sequence ID" value="CDN57978.1"/>
    <property type="molecule type" value="Genomic_DNA"/>
</dbReference>
<dbReference type="AlphaFoldDB" id="A0A068TI17"/>
<accession>A0A068TI17</accession>
<gene>
    <name evidence="1" type="ORF">RG1141_PA11460</name>
</gene>
<geneLocation type="plasmid" evidence="2">
    <name>II</name>
</geneLocation>
<dbReference type="eggNOG" id="ENOG502ZF24">
    <property type="taxonomic scope" value="Bacteria"/>
</dbReference>
<dbReference type="PATRIC" id="fig|1028801.3.peg.5755"/>
<name>A0A068TI17_NEOGA</name>
<sequence>MTDEKFKKLKRRFGDDVSTWPAPYRRLAENRLDENPVDSLVREAAINKVDDNLLARKVLDGLGGHRNPRSKWLWSAFASPRLVATAALILTGAALMGGYQFARVEGRSVEASLFAVAAGAPTTFLFGDEFDRPESSL</sequence>
<evidence type="ECO:0000313" key="2">
    <source>
        <dbReference type="Proteomes" id="UP000028186"/>
    </source>
</evidence>